<evidence type="ECO:0000256" key="2">
    <source>
        <dbReference type="ARBA" id="ARBA00022448"/>
    </source>
</evidence>
<keyword evidence="4 9" id="KW-0812">Transmembrane</keyword>
<organism evidence="11">
    <name type="scientific">Cryptocotyle lingua</name>
    <dbReference type="NCBI Taxonomy" id="66766"/>
    <lineage>
        <taxon>Eukaryota</taxon>
        <taxon>Metazoa</taxon>
        <taxon>Spiralia</taxon>
        <taxon>Lophotrochozoa</taxon>
        <taxon>Platyhelminthes</taxon>
        <taxon>Trematoda</taxon>
        <taxon>Digenea</taxon>
        <taxon>Opisthorchiida</taxon>
        <taxon>Opisthorchiata</taxon>
        <taxon>Heterophyidae</taxon>
        <taxon>Cryptocotyle</taxon>
    </lineage>
</organism>
<evidence type="ECO:0000256" key="7">
    <source>
        <dbReference type="ARBA" id="ARBA00023136"/>
    </source>
</evidence>
<dbReference type="PANTHER" id="PTHR11893:SF36">
    <property type="entry name" value="INNEXIN-5"/>
    <property type="match status" value="1"/>
</dbReference>
<dbReference type="GO" id="GO:0005243">
    <property type="term" value="F:gap junction channel activity"/>
    <property type="evidence" value="ECO:0007669"/>
    <property type="project" value="TreeGrafter"/>
</dbReference>
<dbReference type="GO" id="GO:0005886">
    <property type="term" value="C:plasma membrane"/>
    <property type="evidence" value="ECO:0007669"/>
    <property type="project" value="UniProtKB-SubCell"/>
</dbReference>
<evidence type="ECO:0000256" key="8">
    <source>
        <dbReference type="ARBA" id="ARBA00023303"/>
    </source>
</evidence>
<keyword evidence="5 9" id="KW-1133">Transmembrane helix</keyword>
<keyword evidence="7 9" id="KW-0472">Membrane</keyword>
<dbReference type="GO" id="GO:0034220">
    <property type="term" value="P:monoatomic ion transmembrane transport"/>
    <property type="evidence" value="ECO:0007669"/>
    <property type="project" value="UniProtKB-KW"/>
</dbReference>
<feature type="compositionally biased region" description="Basic and acidic residues" evidence="10">
    <location>
        <begin position="304"/>
        <end position="318"/>
    </location>
</feature>
<sequence length="671" mass="75836">MDAAFIWNLSKLGRIGSRRLQFDDDFADRLNYQYTGVLLFLFIGLIGVRQYVGKPIQCWIPQEFTRGWEEYAENYCWVANTYFAPVQDRLPPVPDRRELLLVYYQWAPIVMAAQALLFYLPCLTWRLSMAHSGFNLHRILSMAAETNEMVPETAKKTVSVLAHYIRSCIQRQRVDEPRFSRLGAYSRLANDKAVNGFSGKLVTAVHTMNENGPELNTNGTNKEREHCALGSMNKGKTTEKPEEVSVRPGVPSGVIPIPEVNSHGRTRKPAPPPPSQPPSFPSSDFKNSSVQSIVDLSKPPSKQKTSEKKIVVRVDKTVGHGSHASKSTAKSSLKGKKTLSNSIFPRCGRKYGNFLVHLYIAVKLCYLLNVVGQIYLMQSFIGTKYTSYGARVLIDLIQGREWHQSGHFPRVTFCDLEAKKLGKNHIYTLQCVLPLNMFLEKIYIFLWFWHVAIAMVTLLSLLVWLYRIFASHSRMHFVQSYLKPENSVPLHSAVLEKFVNSYLGLDGVFIIRLIGTNCGGLLACDLVNELWLGYTDPKLMVKLPSEDKYSRKCGCEQTGDGTVQECRMFHTVIIPESYRHMLRPFNSHQLNTDSVRNGHADTGCHMCQMVQQDIVCQTSGPLVNPMHQLPFNGNNDLEKFSVLSHRQLCTPPDSNSPLPSSLRNSNGDDIV</sequence>
<gene>
    <name evidence="11" type="primary">INX4</name>
    <name evidence="9" type="synonym">inx</name>
</gene>
<dbReference type="GO" id="GO:0005921">
    <property type="term" value="C:gap junction"/>
    <property type="evidence" value="ECO:0007669"/>
    <property type="project" value="UniProtKB-UniRule"/>
</dbReference>
<dbReference type="AlphaFoldDB" id="A0A7U0TJ32"/>
<comment type="subcellular location">
    <subcellularLocation>
        <location evidence="1 9">Cell membrane</location>
        <topology evidence="1 9">Multi-pass membrane protein</topology>
    </subcellularLocation>
</comment>
<feature type="transmembrane region" description="Helical" evidence="9">
    <location>
        <begin position="442"/>
        <end position="466"/>
    </location>
</feature>
<dbReference type="PANTHER" id="PTHR11893">
    <property type="entry name" value="INNEXIN"/>
    <property type="match status" value="1"/>
</dbReference>
<dbReference type="InterPro" id="IPR000990">
    <property type="entry name" value="Innexin"/>
</dbReference>
<feature type="compositionally biased region" description="Basic and acidic residues" evidence="10">
    <location>
        <begin position="236"/>
        <end position="245"/>
    </location>
</feature>
<proteinExistence type="evidence at transcript level"/>
<name>A0A7U0TJ32_9TREM</name>
<reference evidence="11" key="1">
    <citation type="submission" date="2020-12" db="EMBL/GenBank/DDBJ databases">
        <title>Neural signatures in transcriptome of heterophyid trematode Cryptocolyle lingua.</title>
        <authorList>
            <person name="Gorbushin A.M."/>
            <person name="Tolstenkov O."/>
        </authorList>
    </citation>
    <scope>NUCLEOTIDE SEQUENCE</scope>
</reference>
<evidence type="ECO:0000256" key="9">
    <source>
        <dbReference type="RuleBase" id="RU010713"/>
    </source>
</evidence>
<evidence type="ECO:0000256" key="1">
    <source>
        <dbReference type="ARBA" id="ARBA00004651"/>
    </source>
</evidence>
<comment type="similarity">
    <text evidence="9">Belongs to the pannexin family.</text>
</comment>
<evidence type="ECO:0000256" key="4">
    <source>
        <dbReference type="ARBA" id="ARBA00022692"/>
    </source>
</evidence>
<evidence type="ECO:0000256" key="5">
    <source>
        <dbReference type="ARBA" id="ARBA00022989"/>
    </source>
</evidence>
<keyword evidence="3" id="KW-1003">Cell membrane</keyword>
<dbReference type="PRINTS" id="PR01262">
    <property type="entry name" value="INNEXIN"/>
</dbReference>
<feature type="compositionally biased region" description="Polar residues" evidence="10">
    <location>
        <begin position="284"/>
        <end position="294"/>
    </location>
</feature>
<feature type="transmembrane region" description="Helical" evidence="9">
    <location>
        <begin position="34"/>
        <end position="52"/>
    </location>
</feature>
<comment type="function">
    <text evidence="9">Structural component of the gap junctions.</text>
</comment>
<feature type="transmembrane region" description="Helical" evidence="9">
    <location>
        <begin position="354"/>
        <end position="376"/>
    </location>
</feature>
<feature type="region of interest" description="Disordered" evidence="10">
    <location>
        <begin position="649"/>
        <end position="671"/>
    </location>
</feature>
<feature type="transmembrane region" description="Helical" evidence="9">
    <location>
        <begin position="101"/>
        <end position="120"/>
    </location>
</feature>
<feature type="compositionally biased region" description="Low complexity" evidence="10">
    <location>
        <begin position="651"/>
        <end position="665"/>
    </location>
</feature>
<feature type="region of interest" description="Disordered" evidence="10">
    <location>
        <begin position="230"/>
        <end position="333"/>
    </location>
</feature>
<keyword evidence="2 9" id="KW-0813">Transport</keyword>
<evidence type="ECO:0000256" key="6">
    <source>
        <dbReference type="ARBA" id="ARBA00023065"/>
    </source>
</evidence>
<dbReference type="Pfam" id="PF00876">
    <property type="entry name" value="Innexin"/>
    <property type="match status" value="2"/>
</dbReference>
<protein>
    <recommendedName>
        <fullName evidence="9">Innexin</fullName>
    </recommendedName>
</protein>
<evidence type="ECO:0000256" key="3">
    <source>
        <dbReference type="ARBA" id="ARBA00022475"/>
    </source>
</evidence>
<evidence type="ECO:0000313" key="11">
    <source>
        <dbReference type="EMBL" id="QQY02610.1"/>
    </source>
</evidence>
<dbReference type="EMBL" id="MW361232">
    <property type="protein sequence ID" value="QQY02610.1"/>
    <property type="molecule type" value="mRNA"/>
</dbReference>
<keyword evidence="6 9" id="KW-0406">Ion transport</keyword>
<evidence type="ECO:0000256" key="10">
    <source>
        <dbReference type="SAM" id="MobiDB-lite"/>
    </source>
</evidence>
<accession>A0A7U0TJ32</accession>
<feature type="compositionally biased region" description="Pro residues" evidence="10">
    <location>
        <begin position="269"/>
        <end position="280"/>
    </location>
</feature>
<dbReference type="PROSITE" id="PS51013">
    <property type="entry name" value="PANNEXIN"/>
    <property type="match status" value="1"/>
</dbReference>
<keyword evidence="8 9" id="KW-0407">Ion channel</keyword>